<name>A0ACC1QJC1_9HYPO</name>
<evidence type="ECO:0000313" key="2">
    <source>
        <dbReference type="Proteomes" id="UP001148737"/>
    </source>
</evidence>
<sequence length="564" mass="62512">MHTTSNRALSICLLLKLPGLLGAKPTQMQWCLKRPQKPACPAAPGRPGATRRRRACHAAVVPGEVSDNAARPRATQPARLPNITTTTPGARPLRATSRTWDRSPASSSLHAATPASVDKRPSETQLHYFHILKETVDDGALGNENDKIGTPFDPEDRGHQWHGVPQLDEIDKDYLSKKKVFDLPSKKSLTALIASYFALVDPYSPIIDKADFLNHFHEGTCSLFLMYAMIAVSSLYVPHEVLVECGFGDRSTAQSTFALRATLLYDFQLKDDPLHFLQGSLLMTRVLSENPTEKDSNFWYYNALRLATKIELYSHLNGSQNGSILSTMAQDPGANLAELMRPLDSWRSSLAAELQLCDQPLNTNLYYLDLIGSSYRYEATLCRLIQRQLRSVDAPKSHAAKHRLRSAMVELDAVTGKILANDMIRKIPISLMTAMPALLALHLEAALDPSESELVHSMSRISISQTMLALKQLREIPAIKKATPLFELLLSRKGLYPSSIAAAEPQMPNCETGSTQDNTLPENFAGEGQQFAPIESFDSLVQEFLEYDALGRWDFGQLGLSRNM</sequence>
<keyword evidence="2" id="KW-1185">Reference proteome</keyword>
<comment type="caution">
    <text evidence="1">The sequence shown here is derived from an EMBL/GenBank/DDBJ whole genome shotgun (WGS) entry which is preliminary data.</text>
</comment>
<gene>
    <name evidence="1" type="ORF">NLG97_g8774</name>
</gene>
<dbReference type="Proteomes" id="UP001148737">
    <property type="component" value="Unassembled WGS sequence"/>
</dbReference>
<protein>
    <submittedName>
        <fullName evidence="1">Uncharacterized protein</fullName>
    </submittedName>
</protein>
<evidence type="ECO:0000313" key="1">
    <source>
        <dbReference type="EMBL" id="KAJ3477691.1"/>
    </source>
</evidence>
<dbReference type="EMBL" id="JANAKD010001625">
    <property type="protein sequence ID" value="KAJ3477691.1"/>
    <property type="molecule type" value="Genomic_DNA"/>
</dbReference>
<accession>A0ACC1QJC1</accession>
<organism evidence="1 2">
    <name type="scientific">Lecanicillium saksenae</name>
    <dbReference type="NCBI Taxonomy" id="468837"/>
    <lineage>
        <taxon>Eukaryota</taxon>
        <taxon>Fungi</taxon>
        <taxon>Dikarya</taxon>
        <taxon>Ascomycota</taxon>
        <taxon>Pezizomycotina</taxon>
        <taxon>Sordariomycetes</taxon>
        <taxon>Hypocreomycetidae</taxon>
        <taxon>Hypocreales</taxon>
        <taxon>Cordycipitaceae</taxon>
        <taxon>Lecanicillium</taxon>
    </lineage>
</organism>
<proteinExistence type="predicted"/>
<reference evidence="1" key="1">
    <citation type="submission" date="2022-07" db="EMBL/GenBank/DDBJ databases">
        <title>Genome Sequence of Lecanicillium saksenae.</title>
        <authorList>
            <person name="Buettner E."/>
        </authorList>
    </citation>
    <scope>NUCLEOTIDE SEQUENCE</scope>
    <source>
        <strain evidence="1">VT-O1</strain>
    </source>
</reference>